<dbReference type="GO" id="GO:0005634">
    <property type="term" value="C:nucleus"/>
    <property type="evidence" value="ECO:0007669"/>
    <property type="project" value="InterPro"/>
</dbReference>
<organism evidence="3 4">
    <name type="scientific">Pycnococcus provasolii</name>
    <dbReference type="NCBI Taxonomy" id="41880"/>
    <lineage>
        <taxon>Eukaryota</taxon>
        <taxon>Viridiplantae</taxon>
        <taxon>Chlorophyta</taxon>
        <taxon>Pseudoscourfieldiophyceae</taxon>
        <taxon>Pseudoscourfieldiales</taxon>
        <taxon>Pycnococcaceae</taxon>
        <taxon>Pycnococcus</taxon>
    </lineage>
</organism>
<dbReference type="Pfam" id="PF23469">
    <property type="entry name" value="KH_12"/>
    <property type="match status" value="1"/>
</dbReference>
<reference evidence="3" key="1">
    <citation type="submission" date="2020-10" db="EMBL/GenBank/DDBJ databases">
        <title>Unveiling of a novel bifunctional photoreceptor, Dualchrome1, isolated from a cosmopolitan green alga.</title>
        <authorList>
            <person name="Suzuki S."/>
            <person name="Kawachi M."/>
        </authorList>
    </citation>
    <scope>NUCLEOTIDE SEQUENCE</scope>
    <source>
        <strain evidence="3">NIES 2893</strain>
    </source>
</reference>
<dbReference type="PANTHER" id="PTHR15744">
    <property type="entry name" value="BLOM7"/>
    <property type="match status" value="1"/>
</dbReference>
<dbReference type="PANTHER" id="PTHR15744:SF0">
    <property type="entry name" value="KH HOMOLOGY DOMAIN-CONTAINING PROTEIN 4"/>
    <property type="match status" value="1"/>
</dbReference>
<dbReference type="OrthoDB" id="397265at2759"/>
<feature type="domain" description="ATP-dependent RNA helicase PRP5/DDX46/KHDC4 KH" evidence="2">
    <location>
        <begin position="2"/>
        <end position="89"/>
    </location>
</feature>
<evidence type="ECO:0000313" key="3">
    <source>
        <dbReference type="EMBL" id="GHP06541.1"/>
    </source>
</evidence>
<dbReference type="InterPro" id="IPR031121">
    <property type="entry name" value="RIK/BLOM7"/>
</dbReference>
<evidence type="ECO:0000256" key="1">
    <source>
        <dbReference type="SAM" id="MobiDB-lite"/>
    </source>
</evidence>
<comment type="caution">
    <text evidence="3">The sequence shown here is derived from an EMBL/GenBank/DDBJ whole genome shotgun (WGS) entry which is preliminary data.</text>
</comment>
<name>A0A830HLU6_9CHLO</name>
<dbReference type="InterPro" id="IPR056149">
    <property type="entry name" value="PRP5/DDX46/KHDC4_KH"/>
</dbReference>
<evidence type="ECO:0000259" key="2">
    <source>
        <dbReference type="Pfam" id="PF23469"/>
    </source>
</evidence>
<evidence type="ECO:0000313" key="4">
    <source>
        <dbReference type="Proteomes" id="UP000660262"/>
    </source>
</evidence>
<keyword evidence="4" id="KW-1185">Reference proteome</keyword>
<feature type="region of interest" description="Disordered" evidence="1">
    <location>
        <begin position="92"/>
        <end position="115"/>
    </location>
</feature>
<dbReference type="Proteomes" id="UP000660262">
    <property type="component" value="Unassembled WGS sequence"/>
</dbReference>
<dbReference type="Gene3D" id="3.30.1370.10">
    <property type="entry name" value="K Homology domain, type 1"/>
    <property type="match status" value="1"/>
</dbReference>
<accession>A0A830HLU6</accession>
<dbReference type="GO" id="GO:0003723">
    <property type="term" value="F:RNA binding"/>
    <property type="evidence" value="ECO:0007669"/>
    <property type="project" value="InterPro"/>
</dbReference>
<sequence>MVSINHLAPIVRQQLTRRAFQDELEKRTQTVIVTRGMHVTDVSTQNQRQSKETAKQRPMHLYITAAPAVPWADKQAAVDAAASAVSELMGPNDLNAGGASDARAPRSHPHEPPSVRVVRGTDCALAYTTQGGGVEAADRIRGPGGANLDYFAAACPGVTASVRGRGTGVAEDEPLHIRVDWIGNGSDEDATREETLQRAAYLASELVICVM</sequence>
<proteinExistence type="predicted"/>
<gene>
    <name evidence="3" type="ORF">PPROV_000528600</name>
</gene>
<protein>
    <recommendedName>
        <fullName evidence="2">ATP-dependent RNA helicase PRP5/DDX46/KHDC4 KH domain-containing protein</fullName>
    </recommendedName>
</protein>
<dbReference type="EMBL" id="BNJQ01000013">
    <property type="protein sequence ID" value="GHP06541.1"/>
    <property type="molecule type" value="Genomic_DNA"/>
</dbReference>
<dbReference type="InterPro" id="IPR036612">
    <property type="entry name" value="KH_dom_type_1_sf"/>
</dbReference>
<dbReference type="AlphaFoldDB" id="A0A830HLU6"/>